<sequence>MIVPHQDSAALAAAIRLVLTRPSARPSTPSALLWPAVAHRYDTLARRLVHAGAVADGPPRRAVHRVVPMVHQGERAHEGKV</sequence>
<gene>
    <name evidence="1" type="ORF">Voc01_100690</name>
</gene>
<organism evidence="1 2">
    <name type="scientific">Virgisporangium ochraceum</name>
    <dbReference type="NCBI Taxonomy" id="65505"/>
    <lineage>
        <taxon>Bacteria</taxon>
        <taxon>Bacillati</taxon>
        <taxon>Actinomycetota</taxon>
        <taxon>Actinomycetes</taxon>
        <taxon>Micromonosporales</taxon>
        <taxon>Micromonosporaceae</taxon>
        <taxon>Virgisporangium</taxon>
    </lineage>
</organism>
<protein>
    <submittedName>
        <fullName evidence="1">Uncharacterized protein</fullName>
    </submittedName>
</protein>
<reference evidence="1" key="1">
    <citation type="submission" date="2021-01" db="EMBL/GenBank/DDBJ databases">
        <title>Whole genome shotgun sequence of Virgisporangium ochraceum NBRC 16418.</title>
        <authorList>
            <person name="Komaki H."/>
            <person name="Tamura T."/>
        </authorList>
    </citation>
    <scope>NUCLEOTIDE SEQUENCE</scope>
    <source>
        <strain evidence="1">NBRC 16418</strain>
    </source>
</reference>
<dbReference type="Proteomes" id="UP000635606">
    <property type="component" value="Unassembled WGS sequence"/>
</dbReference>
<evidence type="ECO:0000313" key="2">
    <source>
        <dbReference type="Proteomes" id="UP000635606"/>
    </source>
</evidence>
<dbReference type="EMBL" id="BOPH01000149">
    <property type="protein sequence ID" value="GIJ75152.1"/>
    <property type="molecule type" value="Genomic_DNA"/>
</dbReference>
<keyword evidence="2" id="KW-1185">Reference proteome</keyword>
<dbReference type="AlphaFoldDB" id="A0A8J4A3G4"/>
<proteinExistence type="predicted"/>
<evidence type="ECO:0000313" key="1">
    <source>
        <dbReference type="EMBL" id="GIJ75152.1"/>
    </source>
</evidence>
<comment type="caution">
    <text evidence="1">The sequence shown here is derived from an EMBL/GenBank/DDBJ whole genome shotgun (WGS) entry which is preliminary data.</text>
</comment>
<accession>A0A8J4A3G4</accession>
<name>A0A8J4A3G4_9ACTN</name>